<reference evidence="3" key="1">
    <citation type="journal article" date="2019" name="Int. J. Syst. Evol. Microbiol.">
        <title>The Global Catalogue of Microorganisms (GCM) 10K type strain sequencing project: providing services to taxonomists for standard genome sequencing and annotation.</title>
        <authorList>
            <consortium name="The Broad Institute Genomics Platform"/>
            <consortium name="The Broad Institute Genome Sequencing Center for Infectious Disease"/>
            <person name="Wu L."/>
            <person name="Ma J."/>
        </authorList>
    </citation>
    <scope>NUCLEOTIDE SEQUENCE [LARGE SCALE GENOMIC DNA]</scope>
    <source>
        <strain evidence="3">KCTC 32255</strain>
    </source>
</reference>
<evidence type="ECO:0000313" key="2">
    <source>
        <dbReference type="EMBL" id="MFC6866688.1"/>
    </source>
</evidence>
<comment type="caution">
    <text evidence="2">The sequence shown here is derived from an EMBL/GenBank/DDBJ whole genome shotgun (WGS) entry which is preliminary data.</text>
</comment>
<protein>
    <submittedName>
        <fullName evidence="2">Uncharacterized protein</fullName>
    </submittedName>
</protein>
<proteinExistence type="predicted"/>
<feature type="region of interest" description="Disordered" evidence="1">
    <location>
        <begin position="83"/>
        <end position="103"/>
    </location>
</feature>
<keyword evidence="3" id="KW-1185">Reference proteome</keyword>
<dbReference type="EMBL" id="JBHSXX010000001">
    <property type="protein sequence ID" value="MFC6866688.1"/>
    <property type="molecule type" value="Genomic_DNA"/>
</dbReference>
<gene>
    <name evidence="2" type="ORF">ACFQGD_05970</name>
</gene>
<sequence>MTPGHRGDAGILPPAPDITDVTRTDSAGTGEREPAAVDGDGTEPDTDTYWTNQTGDDLQVSFTGGRTGYQVQVVDGDGNAVTAPQEITSDDGGGTIAGPVGTDDGRQVRGVRLINAAGAGAATFFDVVVDRTAPAIANATASGDQVTVTLTEIIAFGTDFASDRWAWEHVPGGRDYYQAQQVDTTDRRDQRLLTVELDGNGEFCGVDYLFDNGSGARRYEDRAGNLLADTLP</sequence>
<dbReference type="Proteomes" id="UP001596337">
    <property type="component" value="Unassembled WGS sequence"/>
</dbReference>
<accession>A0ABW2BWV2</accession>
<organism evidence="2 3">
    <name type="scientific">Haloechinothrix salitolerans</name>
    <dbReference type="NCBI Taxonomy" id="926830"/>
    <lineage>
        <taxon>Bacteria</taxon>
        <taxon>Bacillati</taxon>
        <taxon>Actinomycetota</taxon>
        <taxon>Actinomycetes</taxon>
        <taxon>Pseudonocardiales</taxon>
        <taxon>Pseudonocardiaceae</taxon>
        <taxon>Haloechinothrix</taxon>
    </lineage>
</organism>
<evidence type="ECO:0000313" key="3">
    <source>
        <dbReference type="Proteomes" id="UP001596337"/>
    </source>
</evidence>
<evidence type="ECO:0000256" key="1">
    <source>
        <dbReference type="SAM" id="MobiDB-lite"/>
    </source>
</evidence>
<feature type="region of interest" description="Disordered" evidence="1">
    <location>
        <begin position="1"/>
        <end position="56"/>
    </location>
</feature>
<name>A0ABW2BWV2_9PSEU</name>
<dbReference type="RefSeq" id="WP_390183394.1">
    <property type="nucleotide sequence ID" value="NZ_JBHMBO010000006.1"/>
</dbReference>